<accession>A0A1G7GC97</accession>
<dbReference type="AlphaFoldDB" id="A0A1G7GC97"/>
<feature type="transmembrane region" description="Helical" evidence="1">
    <location>
        <begin position="51"/>
        <end position="71"/>
    </location>
</feature>
<name>A0A1G7GC97_9BACT</name>
<evidence type="ECO:0000313" key="3">
    <source>
        <dbReference type="Proteomes" id="UP000182427"/>
    </source>
</evidence>
<sequence>MEVSKLKVELYDVAAILLPGVFFIMEIWATLFGMHSVVTTVKGLKGTELTVMLLCSFGVGNLVQEAGNVLFTRTMGKRFFYAARDEFWSSHEAELVRSKIEREGSCKLADVDSAFEYCLTRVAGKFPKRDVFMAISDFSRSLFVLSLFAIFPLYRSVLYAYGTEVRVRISVAYACLVLLTAWLSWTRMLRFRKYSDRPVFTTFLACGEEGGDNS</sequence>
<keyword evidence="1" id="KW-0812">Transmembrane</keyword>
<dbReference type="Proteomes" id="UP000182427">
    <property type="component" value="Chromosome I"/>
</dbReference>
<keyword evidence="3" id="KW-1185">Reference proteome</keyword>
<dbReference type="EMBL" id="LT629690">
    <property type="protein sequence ID" value="SDE85762.1"/>
    <property type="molecule type" value="Genomic_DNA"/>
</dbReference>
<reference evidence="2 3" key="1">
    <citation type="submission" date="2016-10" db="EMBL/GenBank/DDBJ databases">
        <authorList>
            <person name="de Groot N.N."/>
        </authorList>
    </citation>
    <scope>NUCLEOTIDE SEQUENCE [LARGE SCALE GENOMIC DNA]</scope>
    <source>
        <strain evidence="2 3">GAS232</strain>
    </source>
</reference>
<feature type="transmembrane region" description="Helical" evidence="1">
    <location>
        <begin position="167"/>
        <end position="185"/>
    </location>
</feature>
<evidence type="ECO:0000256" key="1">
    <source>
        <dbReference type="SAM" id="Phobius"/>
    </source>
</evidence>
<feature type="transmembrane region" description="Helical" evidence="1">
    <location>
        <begin position="12"/>
        <end position="31"/>
    </location>
</feature>
<keyword evidence="1" id="KW-1133">Transmembrane helix</keyword>
<keyword evidence="1" id="KW-0472">Membrane</keyword>
<organism evidence="2 3">
    <name type="scientific">Terriglobus roseus</name>
    <dbReference type="NCBI Taxonomy" id="392734"/>
    <lineage>
        <taxon>Bacteria</taxon>
        <taxon>Pseudomonadati</taxon>
        <taxon>Acidobacteriota</taxon>
        <taxon>Terriglobia</taxon>
        <taxon>Terriglobales</taxon>
        <taxon>Acidobacteriaceae</taxon>
        <taxon>Terriglobus</taxon>
    </lineage>
</organism>
<proteinExistence type="predicted"/>
<protein>
    <submittedName>
        <fullName evidence="2">Uncharacterized protein</fullName>
    </submittedName>
</protein>
<dbReference type="RefSeq" id="WP_083343881.1">
    <property type="nucleotide sequence ID" value="NZ_LT629690.1"/>
</dbReference>
<evidence type="ECO:0000313" key="2">
    <source>
        <dbReference type="EMBL" id="SDE85762.1"/>
    </source>
</evidence>
<gene>
    <name evidence="2" type="ORF">SAMN05444167_0645</name>
</gene>
<feature type="transmembrane region" description="Helical" evidence="1">
    <location>
        <begin position="142"/>
        <end position="161"/>
    </location>
</feature>